<evidence type="ECO:0000256" key="5">
    <source>
        <dbReference type="ARBA" id="ARBA00023027"/>
    </source>
</evidence>
<dbReference type="GO" id="GO:0008926">
    <property type="term" value="F:mannitol-1-phosphate 5-dehydrogenase activity"/>
    <property type="evidence" value="ECO:0007669"/>
    <property type="project" value="UniProtKB-EC"/>
</dbReference>
<evidence type="ECO:0000259" key="7">
    <source>
        <dbReference type="Pfam" id="PF01232"/>
    </source>
</evidence>
<dbReference type="EMBL" id="CP066831">
    <property type="protein sequence ID" value="QQM47208.1"/>
    <property type="molecule type" value="Genomic_DNA"/>
</dbReference>
<dbReference type="InterPro" id="IPR050988">
    <property type="entry name" value="Mannitol_DH/Oxidoreductase"/>
</dbReference>
<evidence type="ECO:0000256" key="6">
    <source>
        <dbReference type="ARBA" id="ARBA00048615"/>
    </source>
</evidence>
<proteinExistence type="inferred from homology"/>
<evidence type="ECO:0000313" key="9">
    <source>
        <dbReference type="EMBL" id="QQM47208.1"/>
    </source>
</evidence>
<evidence type="ECO:0000256" key="1">
    <source>
        <dbReference type="ARBA" id="ARBA00006541"/>
    </source>
</evidence>
<evidence type="ECO:0000256" key="3">
    <source>
        <dbReference type="ARBA" id="ARBA00016219"/>
    </source>
</evidence>
<reference evidence="9 10" key="1">
    <citation type="submission" date="2020-12" db="EMBL/GenBank/DDBJ databases">
        <title>A novel species.</title>
        <authorList>
            <person name="Li K."/>
        </authorList>
    </citation>
    <scope>NUCLEOTIDE SEQUENCE [LARGE SCALE GENOMIC DNA]</scope>
    <source>
        <strain evidence="9 10">ZYC-3</strain>
    </source>
</reference>
<evidence type="ECO:0000259" key="8">
    <source>
        <dbReference type="Pfam" id="PF08125"/>
    </source>
</evidence>
<dbReference type="InterPro" id="IPR013118">
    <property type="entry name" value="Mannitol_DH_C"/>
</dbReference>
<dbReference type="Gene3D" id="1.10.1040.10">
    <property type="entry name" value="N-(1-d-carboxylethyl)-l-norvaline Dehydrogenase, domain 2"/>
    <property type="match status" value="1"/>
</dbReference>
<dbReference type="KEGG" id="slf:JEQ17_41795"/>
<dbReference type="GO" id="GO:0019594">
    <property type="term" value="P:mannitol metabolic process"/>
    <property type="evidence" value="ECO:0007669"/>
    <property type="project" value="InterPro"/>
</dbReference>
<dbReference type="Gene3D" id="3.40.50.720">
    <property type="entry name" value="NAD(P)-binding Rossmann-like Domain"/>
    <property type="match status" value="1"/>
</dbReference>
<dbReference type="SUPFAM" id="SSF48179">
    <property type="entry name" value="6-phosphogluconate dehydrogenase C-terminal domain-like"/>
    <property type="match status" value="1"/>
</dbReference>
<dbReference type="PANTHER" id="PTHR43362">
    <property type="entry name" value="MANNITOL DEHYDROGENASE DSF1-RELATED"/>
    <property type="match status" value="1"/>
</dbReference>
<dbReference type="InterPro" id="IPR000669">
    <property type="entry name" value="Mannitol_DH"/>
</dbReference>
<dbReference type="PROSITE" id="PS00974">
    <property type="entry name" value="MANNITOL_DHGENASE"/>
    <property type="match status" value="1"/>
</dbReference>
<keyword evidence="4" id="KW-0560">Oxidoreductase</keyword>
<feature type="domain" description="Mannitol dehydrogenase N-terminal" evidence="7">
    <location>
        <begin position="32"/>
        <end position="284"/>
    </location>
</feature>
<dbReference type="InterPro" id="IPR008927">
    <property type="entry name" value="6-PGluconate_DH-like_C_sf"/>
</dbReference>
<dbReference type="EC" id="1.1.1.17" evidence="2"/>
<dbReference type="InterPro" id="IPR013328">
    <property type="entry name" value="6PGD_dom2"/>
</dbReference>
<evidence type="ECO:0000313" key="10">
    <source>
        <dbReference type="Proteomes" id="UP000595636"/>
    </source>
</evidence>
<gene>
    <name evidence="9" type="ORF">JEQ17_41795</name>
</gene>
<dbReference type="SUPFAM" id="SSF51735">
    <property type="entry name" value="NAD(P)-binding Rossmann-fold domains"/>
    <property type="match status" value="1"/>
</dbReference>
<sequence length="482" mass="50885">MVSADDLLSRESLRRLPPELRPAVDPAELRTRVVHFGLGAFHRAHQAVFTENAAARSGEPWGITAVAPRSASTVRALRDQDCLYSLTERRPDGHRTRVVGSVVGALAMGPDARTVDALLADPEVTVVTLTVTEKGYHRSPSTGGLDTAAGPVAADLAAAADWPLTTVVGRLAAGLAARMRAGAPPINVVSCDNMADNGAALSRVIHDYIRASTWPDRAEILDRLAESVAFPATVVDRIVPATSEADRAVAGAALGVRDALPVTGEPYRQWVLEDSFAAPRPPWELDGALFVPDVAPYQLTKLRLLNGSHSALAYLGAAAGLTTIAETMTADWGERLVRSLCAEVAPTLPADGPDPVAYADDLVVRFRNPAMHHLLRQIGSDGSVKITERWLPGLRELRAHGASTAVLELALAAWAESTRRADAPADPAAEALAACWGTATRPAETVRALLRVLGAADLAGDEALTASVADRLPALRAGRVEI</sequence>
<dbReference type="InterPro" id="IPR013131">
    <property type="entry name" value="Mannitol_DH_N"/>
</dbReference>
<accession>A0A7T7L669</accession>
<comment type="similarity">
    <text evidence="1">Belongs to the mannitol dehydrogenase family.</text>
</comment>
<keyword evidence="10" id="KW-1185">Reference proteome</keyword>
<name>A0A7T7L669_9ACTN</name>
<dbReference type="Pfam" id="PF08125">
    <property type="entry name" value="Mannitol_dh_C"/>
    <property type="match status" value="1"/>
</dbReference>
<comment type="catalytic activity">
    <reaction evidence="6">
        <text>D-mannitol 1-phosphate + NAD(+) = beta-D-fructose 6-phosphate + NADH + H(+)</text>
        <dbReference type="Rhea" id="RHEA:19661"/>
        <dbReference type="ChEBI" id="CHEBI:15378"/>
        <dbReference type="ChEBI" id="CHEBI:57540"/>
        <dbReference type="ChEBI" id="CHEBI:57634"/>
        <dbReference type="ChEBI" id="CHEBI:57945"/>
        <dbReference type="ChEBI" id="CHEBI:61381"/>
        <dbReference type="EC" id="1.1.1.17"/>
    </reaction>
</comment>
<dbReference type="Pfam" id="PF01232">
    <property type="entry name" value="Mannitol_dh"/>
    <property type="match status" value="1"/>
</dbReference>
<keyword evidence="5" id="KW-0520">NAD</keyword>
<dbReference type="PRINTS" id="PR00084">
    <property type="entry name" value="MTLDHDRGNASE"/>
</dbReference>
<evidence type="ECO:0000256" key="2">
    <source>
        <dbReference type="ARBA" id="ARBA00012939"/>
    </source>
</evidence>
<dbReference type="Proteomes" id="UP000595636">
    <property type="component" value="Chromosome"/>
</dbReference>
<protein>
    <recommendedName>
        <fullName evidence="3">Mannitol-1-phosphate 5-dehydrogenase</fullName>
        <ecNumber evidence="2">1.1.1.17</ecNumber>
    </recommendedName>
</protein>
<dbReference type="InterPro" id="IPR023027">
    <property type="entry name" value="Mannitol_DH_CS"/>
</dbReference>
<dbReference type="InterPro" id="IPR036291">
    <property type="entry name" value="NAD(P)-bd_dom_sf"/>
</dbReference>
<feature type="domain" description="Mannitol dehydrogenase C-terminal" evidence="8">
    <location>
        <begin position="293"/>
        <end position="473"/>
    </location>
</feature>
<dbReference type="AlphaFoldDB" id="A0A7T7L669"/>
<evidence type="ECO:0000256" key="4">
    <source>
        <dbReference type="ARBA" id="ARBA00023002"/>
    </source>
</evidence>
<organism evidence="9 10">
    <name type="scientific">Streptomyces liliifuscus</name>
    <dbReference type="NCBI Taxonomy" id="2797636"/>
    <lineage>
        <taxon>Bacteria</taxon>
        <taxon>Bacillati</taxon>
        <taxon>Actinomycetota</taxon>
        <taxon>Actinomycetes</taxon>
        <taxon>Kitasatosporales</taxon>
        <taxon>Streptomycetaceae</taxon>
        <taxon>Streptomyces</taxon>
    </lineage>
</organism>
<dbReference type="PANTHER" id="PTHR43362:SF1">
    <property type="entry name" value="MANNITOL DEHYDROGENASE 2-RELATED"/>
    <property type="match status" value="1"/>
</dbReference>